<dbReference type="AlphaFoldDB" id="A0A067KE55"/>
<proteinExistence type="predicted"/>
<evidence type="ECO:0000313" key="3">
    <source>
        <dbReference type="Proteomes" id="UP000027138"/>
    </source>
</evidence>
<dbReference type="EMBL" id="KK914549">
    <property type="protein sequence ID" value="KDP33253.1"/>
    <property type="molecule type" value="Genomic_DNA"/>
</dbReference>
<evidence type="ECO:0000256" key="1">
    <source>
        <dbReference type="SAM" id="MobiDB-lite"/>
    </source>
</evidence>
<evidence type="ECO:0000313" key="2">
    <source>
        <dbReference type="EMBL" id="KDP33253.1"/>
    </source>
</evidence>
<gene>
    <name evidence="2" type="ORF">JCGZ_13093</name>
</gene>
<dbReference type="Proteomes" id="UP000027138">
    <property type="component" value="Unassembled WGS sequence"/>
</dbReference>
<protein>
    <submittedName>
        <fullName evidence="2">Uncharacterized protein</fullName>
    </submittedName>
</protein>
<name>A0A067KE55_JATCU</name>
<feature type="region of interest" description="Disordered" evidence="1">
    <location>
        <begin position="22"/>
        <end position="53"/>
    </location>
</feature>
<organism evidence="2 3">
    <name type="scientific">Jatropha curcas</name>
    <name type="common">Barbados nut</name>
    <dbReference type="NCBI Taxonomy" id="180498"/>
    <lineage>
        <taxon>Eukaryota</taxon>
        <taxon>Viridiplantae</taxon>
        <taxon>Streptophyta</taxon>
        <taxon>Embryophyta</taxon>
        <taxon>Tracheophyta</taxon>
        <taxon>Spermatophyta</taxon>
        <taxon>Magnoliopsida</taxon>
        <taxon>eudicotyledons</taxon>
        <taxon>Gunneridae</taxon>
        <taxon>Pentapetalae</taxon>
        <taxon>rosids</taxon>
        <taxon>fabids</taxon>
        <taxon>Malpighiales</taxon>
        <taxon>Euphorbiaceae</taxon>
        <taxon>Crotonoideae</taxon>
        <taxon>Jatropheae</taxon>
        <taxon>Jatropha</taxon>
    </lineage>
</organism>
<reference evidence="2 3" key="1">
    <citation type="journal article" date="2014" name="PLoS ONE">
        <title>Global Analysis of Gene Expression Profiles in Physic Nut (Jatropha curcas L.) Seedlings Exposed to Salt Stress.</title>
        <authorList>
            <person name="Zhang L."/>
            <person name="Zhang C."/>
            <person name="Wu P."/>
            <person name="Chen Y."/>
            <person name="Li M."/>
            <person name="Jiang H."/>
            <person name="Wu G."/>
        </authorList>
    </citation>
    <scope>NUCLEOTIDE SEQUENCE [LARGE SCALE GENOMIC DNA]</scope>
    <source>
        <strain evidence="3">cv. GZQX0401</strain>
        <tissue evidence="2">Young leaves</tissue>
    </source>
</reference>
<feature type="compositionally biased region" description="Basic residues" evidence="1">
    <location>
        <begin position="35"/>
        <end position="48"/>
    </location>
</feature>
<accession>A0A067KE55</accession>
<keyword evidence="3" id="KW-1185">Reference proteome</keyword>
<sequence>MTIEEQTLLTKLTKKYKKLEPKLKKVVNQSSPKKDKSKAKVQKPKGKGKVTEKETTSKEVINYCCQNLLAGYSDYARRRDNRRWLTQLTAAEKEPDRLAFNQSRQNEEKEKTVAEVNRNRRRCSPERLCSPESRAGGATSSGGWWLRLQGARIETKTQVLLSSLRTNARERDLVVVVTGR</sequence>